<evidence type="ECO:0000256" key="3">
    <source>
        <dbReference type="PIRSR" id="PIRSR607837-1"/>
    </source>
</evidence>
<feature type="binding site" evidence="3">
    <location>
        <position position="130"/>
    </location>
    <ligand>
        <name>a divalent metal cation</name>
        <dbReference type="ChEBI" id="CHEBI:60240"/>
    </ligand>
</feature>
<dbReference type="Proteomes" id="UP001178662">
    <property type="component" value="Chromosome"/>
</dbReference>
<feature type="binding site" evidence="3">
    <location>
        <position position="126"/>
    </location>
    <ligand>
        <name>a divalent metal cation</name>
        <dbReference type="ChEBI" id="CHEBI:60240"/>
    </ligand>
</feature>
<dbReference type="Gene3D" id="1.20.120.450">
    <property type="entry name" value="dinb family like domain"/>
    <property type="match status" value="1"/>
</dbReference>
<dbReference type="AlphaFoldDB" id="A0AA95EV39"/>
<evidence type="ECO:0000256" key="1">
    <source>
        <dbReference type="ARBA" id="ARBA00008635"/>
    </source>
</evidence>
<sequence length="156" mass="17042">MFRKVEDFIAEWNESATGTVNVFKSMTDDKLNQAIVEGHNTLGWLAWHLTNAPVSLGKVAGIDIPPVGNPKEVPDSAQTIVEAYETMAKALSDGASKLRDEALQEEVPAFGGTMVRGKILRKIVEHQTHHRGQMTVLLRQAGLSVPGVMGPTKEQR</sequence>
<proteinExistence type="inferred from homology"/>
<keyword evidence="2 3" id="KW-0479">Metal-binding</keyword>
<feature type="binding site" evidence="3">
    <location>
        <position position="48"/>
    </location>
    <ligand>
        <name>a divalent metal cation</name>
        <dbReference type="ChEBI" id="CHEBI:60240"/>
    </ligand>
</feature>
<reference evidence="4" key="1">
    <citation type="submission" date="2023-03" db="EMBL/GenBank/DDBJ databases">
        <title>Andean soil-derived lignocellulolytic bacterial consortium as a source of novel taxa and putative plastic-active enzymes.</title>
        <authorList>
            <person name="Diaz-Garcia L."/>
            <person name="Chuvochina M."/>
            <person name="Feuerriegel G."/>
            <person name="Bunk B."/>
            <person name="Sproer C."/>
            <person name="Streit W.R."/>
            <person name="Rodriguez L.M."/>
            <person name="Overmann J."/>
            <person name="Jimenez D.J."/>
        </authorList>
    </citation>
    <scope>NUCLEOTIDE SEQUENCE</scope>
    <source>
        <strain evidence="4">MAG 2441</strain>
    </source>
</reference>
<comment type="similarity">
    <text evidence="1">Belongs to the DinB family.</text>
</comment>
<dbReference type="GO" id="GO:0046872">
    <property type="term" value="F:metal ion binding"/>
    <property type="evidence" value="ECO:0007669"/>
    <property type="project" value="UniProtKB-KW"/>
</dbReference>
<dbReference type="InterPro" id="IPR034660">
    <property type="entry name" value="DinB/YfiT-like"/>
</dbReference>
<name>A0AA95EV39_9BACL</name>
<gene>
    <name evidence="4" type="ORF">P0Y55_12875</name>
</gene>
<dbReference type="EMBL" id="CP119317">
    <property type="protein sequence ID" value="WEK53471.1"/>
    <property type="molecule type" value="Genomic_DNA"/>
</dbReference>
<evidence type="ECO:0000256" key="2">
    <source>
        <dbReference type="ARBA" id="ARBA00022723"/>
    </source>
</evidence>
<protein>
    <submittedName>
        <fullName evidence="4">DinB family protein</fullName>
    </submittedName>
</protein>
<evidence type="ECO:0000313" key="4">
    <source>
        <dbReference type="EMBL" id="WEK53471.1"/>
    </source>
</evidence>
<dbReference type="InterPro" id="IPR007837">
    <property type="entry name" value="DinB"/>
</dbReference>
<evidence type="ECO:0000313" key="5">
    <source>
        <dbReference type="Proteomes" id="UP001178662"/>
    </source>
</evidence>
<dbReference type="Pfam" id="PF05163">
    <property type="entry name" value="DinB"/>
    <property type="match status" value="1"/>
</dbReference>
<keyword evidence="5" id="KW-1185">Reference proteome</keyword>
<accession>A0AA95EV39</accession>
<organism evidence="4 5">
    <name type="scientific">Candidatus Cohnella colombiensis</name>
    <dbReference type="NCBI Taxonomy" id="3121368"/>
    <lineage>
        <taxon>Bacteria</taxon>
        <taxon>Bacillati</taxon>
        <taxon>Bacillota</taxon>
        <taxon>Bacilli</taxon>
        <taxon>Bacillales</taxon>
        <taxon>Paenibacillaceae</taxon>
        <taxon>Cohnella</taxon>
    </lineage>
</organism>
<dbReference type="SUPFAM" id="SSF109854">
    <property type="entry name" value="DinB/YfiT-like putative metalloenzymes"/>
    <property type="match status" value="1"/>
</dbReference>